<evidence type="ECO:0000313" key="1">
    <source>
        <dbReference type="EMBL" id="RSZ65127.1"/>
    </source>
</evidence>
<proteinExistence type="predicted"/>
<dbReference type="AlphaFoldDB" id="A0A3S0HIM8"/>
<accession>A0A3S0HIM8</accession>
<gene>
    <name evidence="1" type="ORF">EAH68_03015</name>
</gene>
<dbReference type="OrthoDB" id="4426216at2"/>
<dbReference type="Proteomes" id="UP000274907">
    <property type="component" value="Unassembled WGS sequence"/>
</dbReference>
<comment type="caution">
    <text evidence="1">The sequence shown here is derived from an EMBL/GenBank/DDBJ whole genome shotgun (WGS) entry which is preliminary data.</text>
</comment>
<sequence>MRNPFWGPWGTETSPIWEIGDFVTFGKNIGAAITGFPNFVTNTVGFSSNYPGLAAETAQAWDSVVATTSSLFG</sequence>
<name>A0A3S0HIM8_9CORY</name>
<organism evidence="1 2">
    <name type="scientific">Corynebacterium hylobatis</name>
    <dbReference type="NCBI Taxonomy" id="1859290"/>
    <lineage>
        <taxon>Bacteria</taxon>
        <taxon>Bacillati</taxon>
        <taxon>Actinomycetota</taxon>
        <taxon>Actinomycetes</taxon>
        <taxon>Mycobacteriales</taxon>
        <taxon>Corynebacteriaceae</taxon>
        <taxon>Corynebacterium</taxon>
    </lineage>
</organism>
<dbReference type="EMBL" id="RXHJ01000003">
    <property type="protein sequence ID" value="RSZ65127.1"/>
    <property type="molecule type" value="Genomic_DNA"/>
</dbReference>
<reference evidence="1 2" key="1">
    <citation type="submission" date="2018-12" db="EMBL/GenBank/DDBJ databases">
        <title>YIM 101343 draft genome.</title>
        <authorList>
            <person name="Chen X."/>
        </authorList>
    </citation>
    <scope>NUCLEOTIDE SEQUENCE [LARGE SCALE GENOMIC DNA]</scope>
    <source>
        <strain evidence="1 2">YIM 101343</strain>
    </source>
</reference>
<evidence type="ECO:0000313" key="2">
    <source>
        <dbReference type="Proteomes" id="UP000274907"/>
    </source>
</evidence>
<protein>
    <submittedName>
        <fullName evidence="1">Uncharacterized protein</fullName>
    </submittedName>
</protein>
<dbReference type="RefSeq" id="WP_126119845.1">
    <property type="nucleotide sequence ID" value="NZ_RXHJ01000003.1"/>
</dbReference>
<keyword evidence="2" id="KW-1185">Reference proteome</keyword>